<keyword evidence="1" id="KW-0732">Signal</keyword>
<keyword evidence="2" id="KW-1185">Reference proteome</keyword>
<dbReference type="SUPFAM" id="SSF55961">
    <property type="entry name" value="Bet v1-like"/>
    <property type="match status" value="1"/>
</dbReference>
<organism evidence="2 3">
    <name type="scientific">Limulus polyphemus</name>
    <name type="common">Atlantic horseshoe crab</name>
    <dbReference type="NCBI Taxonomy" id="6850"/>
    <lineage>
        <taxon>Eukaryota</taxon>
        <taxon>Metazoa</taxon>
        <taxon>Ecdysozoa</taxon>
        <taxon>Arthropoda</taxon>
        <taxon>Chelicerata</taxon>
        <taxon>Merostomata</taxon>
        <taxon>Xiphosura</taxon>
        <taxon>Limulidae</taxon>
        <taxon>Limulus</taxon>
    </lineage>
</organism>
<proteinExistence type="predicted"/>
<sequence length="149" mass="17598">MYITWKALGVFFTAVLGILSQTDVPYNRWIISKALTIKANMDDAFGFVTTTDYMNKWFPFASRIREADSRPISEGKKYYAVYDLPLWGEYLVLYKVVHYQHRSQVVVESDFIFRPRVEFLFTKMSENQCKMAVSIIFRRSSLLFQMNSR</sequence>
<gene>
    <name evidence="3" type="primary">LOC106466554</name>
</gene>
<protein>
    <submittedName>
        <fullName evidence="3">Uncharacterized protein LOC106466554 isoform X2</fullName>
    </submittedName>
</protein>
<dbReference type="RefSeq" id="XP_022250295.1">
    <property type="nucleotide sequence ID" value="XM_022394587.1"/>
</dbReference>
<accession>A0ABM1T339</accession>
<dbReference type="GeneID" id="106466554"/>
<evidence type="ECO:0000256" key="1">
    <source>
        <dbReference type="SAM" id="SignalP"/>
    </source>
</evidence>
<evidence type="ECO:0000313" key="3">
    <source>
        <dbReference type="RefSeq" id="XP_022250295.1"/>
    </source>
</evidence>
<feature type="signal peptide" evidence="1">
    <location>
        <begin position="1"/>
        <end position="17"/>
    </location>
</feature>
<evidence type="ECO:0000313" key="2">
    <source>
        <dbReference type="Proteomes" id="UP000694941"/>
    </source>
</evidence>
<name>A0ABM1T339_LIMPO</name>
<dbReference type="Proteomes" id="UP000694941">
    <property type="component" value="Unplaced"/>
</dbReference>
<reference evidence="3" key="1">
    <citation type="submission" date="2025-08" db="UniProtKB">
        <authorList>
            <consortium name="RefSeq"/>
        </authorList>
    </citation>
    <scope>IDENTIFICATION</scope>
    <source>
        <tissue evidence="3">Muscle</tissue>
    </source>
</reference>
<feature type="chain" id="PRO_5047276691" evidence="1">
    <location>
        <begin position="18"/>
        <end position="149"/>
    </location>
</feature>